<dbReference type="GO" id="GO:0005886">
    <property type="term" value="C:plasma membrane"/>
    <property type="evidence" value="ECO:0007669"/>
    <property type="project" value="UniProtKB-SubCell"/>
</dbReference>
<organism evidence="16 17">
    <name type="scientific">Lachnoclostridium phocaeense</name>
    <dbReference type="NCBI Taxonomy" id="1871021"/>
    <lineage>
        <taxon>Bacteria</taxon>
        <taxon>Bacillati</taxon>
        <taxon>Bacillota</taxon>
        <taxon>Clostridia</taxon>
        <taxon>Lachnospirales</taxon>
        <taxon>Lachnospiraceae</taxon>
    </lineage>
</organism>
<comment type="catalytic activity">
    <reaction evidence="1">
        <text>ATP + protein L-histidine = ADP + protein N-phospho-L-histidine.</text>
        <dbReference type="EC" id="2.7.13.3"/>
    </reaction>
</comment>
<dbReference type="InterPro" id="IPR003661">
    <property type="entry name" value="HisK_dim/P_dom"/>
</dbReference>
<dbReference type="SMART" id="SM00388">
    <property type="entry name" value="HisKA"/>
    <property type="match status" value="1"/>
</dbReference>
<keyword evidence="12" id="KW-0902">Two-component regulatory system</keyword>
<evidence type="ECO:0000256" key="10">
    <source>
        <dbReference type="ARBA" id="ARBA00022840"/>
    </source>
</evidence>
<dbReference type="InterPro" id="IPR036890">
    <property type="entry name" value="HATPase_C_sf"/>
</dbReference>
<dbReference type="GO" id="GO:0005524">
    <property type="term" value="F:ATP binding"/>
    <property type="evidence" value="ECO:0007669"/>
    <property type="project" value="UniProtKB-KW"/>
</dbReference>
<feature type="transmembrane region" description="Helical" evidence="14">
    <location>
        <begin position="21"/>
        <end position="48"/>
    </location>
</feature>
<reference evidence="16" key="2">
    <citation type="submission" date="2021-09" db="EMBL/GenBank/DDBJ databases">
        <authorList>
            <person name="Gilroy R."/>
        </authorList>
    </citation>
    <scope>NUCLEOTIDE SEQUENCE</scope>
    <source>
        <strain evidence="16">ChiSjej5B23-16112</strain>
    </source>
</reference>
<evidence type="ECO:0000313" key="16">
    <source>
        <dbReference type="EMBL" id="HJF93920.1"/>
    </source>
</evidence>
<comment type="caution">
    <text evidence="16">The sequence shown here is derived from an EMBL/GenBank/DDBJ whole genome shotgun (WGS) entry which is preliminary data.</text>
</comment>
<proteinExistence type="predicted"/>
<dbReference type="AlphaFoldDB" id="A0A921I0N0"/>
<dbReference type="PRINTS" id="PR01780">
    <property type="entry name" value="LANTIREGPROT"/>
</dbReference>
<dbReference type="Proteomes" id="UP000769156">
    <property type="component" value="Unassembled WGS sequence"/>
</dbReference>
<dbReference type="PANTHER" id="PTHR45528">
    <property type="entry name" value="SENSOR HISTIDINE KINASE CPXA"/>
    <property type="match status" value="1"/>
</dbReference>
<evidence type="ECO:0000256" key="9">
    <source>
        <dbReference type="ARBA" id="ARBA00022777"/>
    </source>
</evidence>
<feature type="transmembrane region" description="Helical" evidence="14">
    <location>
        <begin position="108"/>
        <end position="126"/>
    </location>
</feature>
<dbReference type="GO" id="GO:0000155">
    <property type="term" value="F:phosphorelay sensor kinase activity"/>
    <property type="evidence" value="ECO:0007669"/>
    <property type="project" value="InterPro"/>
</dbReference>
<feature type="transmembrane region" description="Helical" evidence="14">
    <location>
        <begin position="150"/>
        <end position="173"/>
    </location>
</feature>
<evidence type="ECO:0000256" key="1">
    <source>
        <dbReference type="ARBA" id="ARBA00000085"/>
    </source>
</evidence>
<keyword evidence="11 14" id="KW-1133">Transmembrane helix</keyword>
<feature type="domain" description="Histidine kinase" evidence="15">
    <location>
        <begin position="327"/>
        <end position="540"/>
    </location>
</feature>
<keyword evidence="5" id="KW-0597">Phosphoprotein</keyword>
<dbReference type="SMART" id="SM00387">
    <property type="entry name" value="HATPase_c"/>
    <property type="match status" value="1"/>
</dbReference>
<comment type="subcellular location">
    <subcellularLocation>
        <location evidence="2">Cell membrane</location>
        <topology evidence="2">Multi-pass membrane protein</topology>
    </subcellularLocation>
</comment>
<dbReference type="PANTHER" id="PTHR45528:SF1">
    <property type="entry name" value="SENSOR HISTIDINE KINASE CPXA"/>
    <property type="match status" value="1"/>
</dbReference>
<gene>
    <name evidence="16" type="ORF">K8V82_03920</name>
</gene>
<feature type="transmembrane region" description="Helical" evidence="14">
    <location>
        <begin position="238"/>
        <end position="257"/>
    </location>
</feature>
<evidence type="ECO:0000256" key="2">
    <source>
        <dbReference type="ARBA" id="ARBA00004651"/>
    </source>
</evidence>
<feature type="transmembrane region" description="Helical" evidence="14">
    <location>
        <begin position="208"/>
        <end position="232"/>
    </location>
</feature>
<accession>A0A921I0N0</accession>
<evidence type="ECO:0000256" key="8">
    <source>
        <dbReference type="ARBA" id="ARBA00022741"/>
    </source>
</evidence>
<dbReference type="Gene3D" id="1.10.287.130">
    <property type="match status" value="1"/>
</dbReference>
<dbReference type="Pfam" id="PF02518">
    <property type="entry name" value="HATPase_c"/>
    <property type="match status" value="1"/>
</dbReference>
<evidence type="ECO:0000256" key="13">
    <source>
        <dbReference type="ARBA" id="ARBA00023136"/>
    </source>
</evidence>
<dbReference type="PROSITE" id="PS50109">
    <property type="entry name" value="HIS_KIN"/>
    <property type="match status" value="1"/>
</dbReference>
<evidence type="ECO:0000256" key="4">
    <source>
        <dbReference type="ARBA" id="ARBA00022475"/>
    </source>
</evidence>
<dbReference type="EC" id="2.7.13.3" evidence="3"/>
<keyword evidence="4" id="KW-1003">Cell membrane</keyword>
<evidence type="ECO:0000256" key="14">
    <source>
        <dbReference type="SAM" id="Phobius"/>
    </source>
</evidence>
<dbReference type="Pfam" id="PF00512">
    <property type="entry name" value="HisKA"/>
    <property type="match status" value="1"/>
</dbReference>
<protein>
    <recommendedName>
        <fullName evidence="3">histidine kinase</fullName>
        <ecNumber evidence="3">2.7.13.3</ecNumber>
    </recommendedName>
</protein>
<dbReference type="Gene3D" id="3.30.565.10">
    <property type="entry name" value="Histidine kinase-like ATPase, C-terminal domain"/>
    <property type="match status" value="1"/>
</dbReference>
<evidence type="ECO:0000256" key="3">
    <source>
        <dbReference type="ARBA" id="ARBA00012438"/>
    </source>
</evidence>
<evidence type="ECO:0000256" key="7">
    <source>
        <dbReference type="ARBA" id="ARBA00022692"/>
    </source>
</evidence>
<dbReference type="SUPFAM" id="SSF55874">
    <property type="entry name" value="ATPase domain of HSP90 chaperone/DNA topoisomerase II/histidine kinase"/>
    <property type="match status" value="1"/>
</dbReference>
<reference evidence="16" key="1">
    <citation type="journal article" date="2021" name="PeerJ">
        <title>Extensive microbial diversity within the chicken gut microbiome revealed by metagenomics and culture.</title>
        <authorList>
            <person name="Gilroy R."/>
            <person name="Ravi A."/>
            <person name="Getino M."/>
            <person name="Pursley I."/>
            <person name="Horton D.L."/>
            <person name="Alikhan N.F."/>
            <person name="Baker D."/>
            <person name="Gharbi K."/>
            <person name="Hall N."/>
            <person name="Watson M."/>
            <person name="Adriaenssens E.M."/>
            <person name="Foster-Nyarko E."/>
            <person name="Jarju S."/>
            <person name="Secka A."/>
            <person name="Antonio M."/>
            <person name="Oren A."/>
            <person name="Chaudhuri R.R."/>
            <person name="La Ragione R."/>
            <person name="Hildebrand F."/>
            <person name="Pallen M.J."/>
        </authorList>
    </citation>
    <scope>NUCLEOTIDE SEQUENCE</scope>
    <source>
        <strain evidence="16">ChiSjej5B23-16112</strain>
    </source>
</reference>
<feature type="transmembrane region" description="Helical" evidence="14">
    <location>
        <begin position="68"/>
        <end position="87"/>
    </location>
</feature>
<dbReference type="InterPro" id="IPR050398">
    <property type="entry name" value="HssS/ArlS-like"/>
</dbReference>
<keyword evidence="13 14" id="KW-0472">Membrane</keyword>
<dbReference type="InterPro" id="IPR008358">
    <property type="entry name" value="Sig_transdc_His_kin/Pase_MprB"/>
</dbReference>
<dbReference type="EMBL" id="DYVY01000063">
    <property type="protein sequence ID" value="HJF93920.1"/>
    <property type="molecule type" value="Genomic_DNA"/>
</dbReference>
<evidence type="ECO:0000256" key="12">
    <source>
        <dbReference type="ARBA" id="ARBA00023012"/>
    </source>
</evidence>
<dbReference type="InterPro" id="IPR003594">
    <property type="entry name" value="HATPase_dom"/>
</dbReference>
<evidence type="ECO:0000256" key="11">
    <source>
        <dbReference type="ARBA" id="ARBA00022989"/>
    </source>
</evidence>
<keyword evidence="10" id="KW-0067">ATP-binding</keyword>
<keyword evidence="8" id="KW-0547">Nucleotide-binding</keyword>
<keyword evidence="9 16" id="KW-0418">Kinase</keyword>
<keyword evidence="7 14" id="KW-0812">Transmembrane</keyword>
<evidence type="ECO:0000313" key="17">
    <source>
        <dbReference type="Proteomes" id="UP000769156"/>
    </source>
</evidence>
<dbReference type="InterPro" id="IPR005467">
    <property type="entry name" value="His_kinase_dom"/>
</dbReference>
<keyword evidence="6" id="KW-0808">Transferase</keyword>
<evidence type="ECO:0000256" key="6">
    <source>
        <dbReference type="ARBA" id="ARBA00022679"/>
    </source>
</evidence>
<evidence type="ECO:0000259" key="15">
    <source>
        <dbReference type="PROSITE" id="PS50109"/>
    </source>
</evidence>
<evidence type="ECO:0000256" key="5">
    <source>
        <dbReference type="ARBA" id="ARBA00022553"/>
    </source>
</evidence>
<dbReference type="SUPFAM" id="SSF47384">
    <property type="entry name" value="Homodimeric domain of signal transducing histidine kinase"/>
    <property type="match status" value="1"/>
</dbReference>
<name>A0A921I0N0_9FIRM</name>
<sequence>MATRLKSTIKKIFEKIKSVPLWAKAAFVLWLLYGGLSAFAAHKFIYANNFYSVWYSVTYSVYNVDRDLYLVCCGLLAGAALTAYLYLHFFRSRAGEWKDLKASTLDQLSAELLLAVSIFAGLLWMWELRSVLFQSESLAGFFGFYSLDGLAAGCLLLFFPLALLFLGCVILLIRRRLLGMWKETSWIYRLYQKHKEATPFEKRLRTKYMVSFCLVAGGILLGIFCFFMLSSWYGANELTILGIVGGLLAFLAAAWTFENNRLYTDLAKLLAQIRAMADGDLSVRTSLKGDSDLYPASCQLGEISENLQSILDKQMRSERMKIDLITNVSHDLKTPLTSMIGYVDLLKQEPLSDAARDYVEILSAKQEHLKDMIQDIFELSKSTSGTAEFQMETLDMKKLLEQTLGDMEDAIRTSGMVIREVMPEMPLKFTGDGKKMYRVLQNLIGNALKYSLKGTRIYIVAERKAFQVCVTIKNTASYEMDFTAGEIMERFARGDRSRNTEGHGLGLAIAESFVKNMKGGLQVTVDGDQFKVQLTFPVVEETRVLL</sequence>
<dbReference type="CDD" id="cd00082">
    <property type="entry name" value="HisKA"/>
    <property type="match status" value="1"/>
</dbReference>
<dbReference type="InterPro" id="IPR036097">
    <property type="entry name" value="HisK_dim/P_sf"/>
</dbReference>